<gene>
    <name evidence="23" type="ORF">RR48_04123</name>
</gene>
<dbReference type="FunFam" id="3.10.490.20:FF:000002">
    <property type="entry name" value="Dynein axonemal heavy chain 17"/>
    <property type="match status" value="1"/>
</dbReference>
<feature type="domain" description="Dynein heavy chain AAA module D4" evidence="17">
    <location>
        <begin position="815"/>
        <end position="1074"/>
    </location>
</feature>
<dbReference type="GO" id="GO:0051959">
    <property type="term" value="F:dynein light intermediate chain binding"/>
    <property type="evidence" value="ECO:0007669"/>
    <property type="project" value="InterPro"/>
</dbReference>
<feature type="coiled-coil region" evidence="13">
    <location>
        <begin position="1453"/>
        <end position="1487"/>
    </location>
</feature>
<dbReference type="GO" id="GO:0005524">
    <property type="term" value="F:ATP binding"/>
    <property type="evidence" value="ECO:0007669"/>
    <property type="project" value="UniProtKB-KW"/>
</dbReference>
<name>A0A0N1ID47_PAPMA</name>
<proteinExistence type="inferred from homology"/>
<dbReference type="FunFam" id="1.20.920.20:FF:000003">
    <property type="entry name" value="Dynein axonemal heavy chain 17"/>
    <property type="match status" value="1"/>
</dbReference>
<evidence type="ECO:0000259" key="20">
    <source>
        <dbReference type="Pfam" id="PF17857"/>
    </source>
</evidence>
<keyword evidence="4" id="KW-0493">Microtubule</keyword>
<evidence type="ECO:0000256" key="7">
    <source>
        <dbReference type="ARBA" id="ARBA00023017"/>
    </source>
</evidence>
<dbReference type="InterPro" id="IPR043160">
    <property type="entry name" value="Dynein_C_barrel"/>
</dbReference>
<evidence type="ECO:0000259" key="16">
    <source>
        <dbReference type="Pfam" id="PF12777"/>
    </source>
</evidence>
<keyword evidence="12" id="KW-0966">Cell projection</keyword>
<evidence type="ECO:0000313" key="24">
    <source>
        <dbReference type="Proteomes" id="UP000053240"/>
    </source>
</evidence>
<dbReference type="SUPFAM" id="SSF52540">
    <property type="entry name" value="P-loop containing nucleoside triphosphate hydrolases"/>
    <property type="match status" value="3"/>
</dbReference>
<dbReference type="Pfam" id="PF12777">
    <property type="entry name" value="MT"/>
    <property type="match status" value="1"/>
</dbReference>
<dbReference type="Gene3D" id="1.10.8.720">
    <property type="entry name" value="Region D6 of dynein motor"/>
    <property type="match status" value="1"/>
</dbReference>
<dbReference type="InterPro" id="IPR042219">
    <property type="entry name" value="AAA_lid_11_sf"/>
</dbReference>
<dbReference type="PANTHER" id="PTHR45703:SF8">
    <property type="entry name" value="DYNEINS HEAVY CHAIN"/>
    <property type="match status" value="1"/>
</dbReference>
<feature type="domain" description="Dynein heavy chain 3 AAA+ lid" evidence="20">
    <location>
        <begin position="682"/>
        <end position="768"/>
    </location>
</feature>
<evidence type="ECO:0000256" key="11">
    <source>
        <dbReference type="ARBA" id="ARBA00023212"/>
    </source>
</evidence>
<keyword evidence="10" id="KW-0505">Motor protein</keyword>
<dbReference type="InterPro" id="IPR035706">
    <property type="entry name" value="AAA_9"/>
</dbReference>
<evidence type="ECO:0000256" key="13">
    <source>
        <dbReference type="SAM" id="Coils"/>
    </source>
</evidence>
<feature type="domain" description="Dynein heavy chain AAA 5 extension" evidence="19">
    <location>
        <begin position="346"/>
        <end position="463"/>
    </location>
</feature>
<keyword evidence="5" id="KW-0547">Nucleotide-binding</keyword>
<dbReference type="Gene3D" id="6.10.140.1060">
    <property type="match status" value="1"/>
</dbReference>
<dbReference type="Gene3D" id="3.10.490.20">
    <property type="match status" value="1"/>
</dbReference>
<protein>
    <submittedName>
        <fullName evidence="23">Dynein beta chain, ciliary</fullName>
    </submittedName>
</protein>
<dbReference type="Proteomes" id="UP000053240">
    <property type="component" value="Unassembled WGS sequence"/>
</dbReference>
<keyword evidence="24" id="KW-1185">Reference proteome</keyword>
<dbReference type="GO" id="GO:0007018">
    <property type="term" value="P:microtubule-based movement"/>
    <property type="evidence" value="ECO:0007669"/>
    <property type="project" value="InterPro"/>
</dbReference>
<evidence type="ECO:0000256" key="10">
    <source>
        <dbReference type="ARBA" id="ARBA00023175"/>
    </source>
</evidence>
<dbReference type="Pfam" id="PF12774">
    <property type="entry name" value="AAA_6"/>
    <property type="match status" value="1"/>
</dbReference>
<feature type="coiled-coil region" evidence="13">
    <location>
        <begin position="1103"/>
        <end position="1165"/>
    </location>
</feature>
<dbReference type="InterPro" id="IPR041228">
    <property type="entry name" value="Dynein_C"/>
</dbReference>
<dbReference type="Pfam" id="PF18199">
    <property type="entry name" value="Dynein_C"/>
    <property type="match status" value="1"/>
</dbReference>
<evidence type="ECO:0000259" key="22">
    <source>
        <dbReference type="Pfam" id="PF18199"/>
    </source>
</evidence>
<accession>A0A0N1ID47</accession>
<dbReference type="Pfam" id="PF12775">
    <property type="entry name" value="AAA_7"/>
    <property type="match status" value="1"/>
</dbReference>
<sequence>MNPGYAGRTELPENLKALFRPCAMVVPDFELICEIMLVAEGFQEAKILARKFITLYTLCKELLSKQDHYDWGLRAIKSVLVVAGSLKRGDPGRPEEEVLMRTLRDFNIPKIVTDDMPVFMGLIGDLFPALEVPRKRDLEFERTVKQAAMDLLLQPEDNFILKVVQLEELLEVRHSIFIVGNAGTGKTQVWKTLFKTYQNLKKKPIFNDLNPKAVTNDELFGIINPATREWKDGLFSVIMRDQANIVGENPKWIVLDGDIDPMWIESLNTVMDDNKILTLASNERIALTPTMRLMFEISNLRTATPATVSRAGILYINPQDLGWNPYVTSWIETRKIPAEKSNLVILFDKYIPPCLETVRNRFKKITPIADMAHIQMLCHLLDCLLVPENTPADCPKEWHDIFFVFACVWAFGSAMFQDTNVDYRIEFTKWWVNEFKTIKFPQGGTVFDYYIDSETKQFTPWTEKITKFELDTDIPLQAVLVPTAETIRIRYFLDLLMKNKHPVMLVGGAGCGKTVLVNEKLQSLSEAYAVQSVPFNFYTSSEMLQKVLEKPLEKKAGRNYGPPGNKTLIYFIDDMNMPEVDTYGTVQPHTIIRQHLDYNHWYDRTKLTLKDIHNTQYVSCMNPTSGSFTINPRLQRHFCVFAISFPNNEALNNIYHNILSQHLVNPELRISGQVAKLSNNVVTATIALHNKVSQVFLPTAIKFHYIFNLRDLSNIFQGFLFSTNECLVGPSDLIRLWLHETHRVYGDKLTEDKDIDAFLKMQDIDEGVVFDKPNIYCHFAGGIGEPKYMPIESWDQLNKLLTEAMASYNDLIAAMNLVLFEDAMMHICRISRILESPRGSALLVGVGGSGKQSLSRLAAFISSLEVFQIQLKKGYCVSDLKHELSGLYVKTGLKNVGIMFLMTDAQVANEQFLVLINDLLASGEVADLFPDDEIENIISGVRNEVKGAGLPDTREICWKFFIDRVRKQLKVVLCFSPVGSTLRVRSRKFPALINCTSINWFHEWPQEALVSVSMKFLEGLHVLPVSLRDSISRFMAYVHTSVNSISKAYLSNERRYNYTTPKSYLEQISLYAKLVNQKTQELQAKICRLENGLEKLRSTATQVDQLKVKLAIQEVELQQKNEAADKLIEMVGVETAKVQSEKALADEEEEKVAVIAEEVAKKQKDCEEDLIKAEPALVAAQEALNTLNKANLTELKSFGSPPGAVTNVTAAVMVLLAPGGKIPKDRSWKSAKMMMAKVDVFLESLIHYDKENIHPDVIKAIQPYLKDSEFEPEFVRSKSAAAAGLCAWVINIIKFYEVFCDVEPKRKALAAANAELAAATEKLKSIKSKVASLEEQLGSLTADFEKATLEKLKCQQEADATNRTIQLANRLVNGLASENPPIPITEGLDPLTMLTDDTTIAMWQNEGLPSDRMSTENATILSNSDRWPLMIDPQTTLVNFTVTRDGLEDQLLAEVVKAERPDLEELKAELTKQQNEFKIQLKELEDDLLSRLSSAGANILGDTALVENLETTKKTAADIEKKVTEAKVTSYQIDQAREFYRPASARASLLYFILNDLNTINPIYQFSLKAFSVVFQKAISRAEPSDEVNQRVLLMSEEISPAELDFFLRFPIKPHVTSPVDFLSNQSWGGICSLASKDEFRNLDRDIETSPKRWKKIVEMECPEREKFPQEWKNKTALQRLCMLRALRPDRMTYAVAAYIEERMGSKYVENRTVEFSKSFEETSPTTPIFFILSPGVNPLKDVETLGKVMGFSVDRNNFHNVSLGQGQEIVAEQAMDEALKNGHWVVLQNIHLVKKWLPSLEKKMESFASGCHEDFRLFMSAEPAATPGAHIIPQGILESSIKITNEPPTGMQANIHKALDNFNQETLEMCGKEAEFKAILFALCYFHAVVAERRKFGPQGWNKIYPFNVGDLTISVFVLYNYLEANSKVPWEDLRYLFGEIMYGGHITDDWDRRLCNAYLEELMQSDLVDGELQLAPGFPAPPNTDYSGYHQYIEDAMPPESPYLYGLHPNAEIGFLTTTSENLFRTIFEMQPRDAQASGASTVTREDKVKQMLDEIMEKLPEEFNMVEIMGKVEERTPYVIVAFQECERMNHLTGEMKRSLKELDLGLKGELTITSDMEDLENSLFLDQVPAIWANRAYPSLLGLSAWFVDLLLRLRELETWATDFVLPASVWLAGFFNPQSLLTAIMQSTARRYELPLDKMCLQCDVTKKMKEEFTIADSRSAPRDGAYVHGLQMEGARWDVQAGIIMDSRLKELFPPMPVINVRAITQDKQDLRNMYECPVYKTRTRGPTYVWTFNLKTKDKPAKWTLAGVALLLQI</sequence>
<dbReference type="InterPro" id="IPR043157">
    <property type="entry name" value="Dynein_AAA1S"/>
</dbReference>
<dbReference type="Pfam" id="PF18198">
    <property type="entry name" value="AAA_lid_11"/>
    <property type="match status" value="1"/>
</dbReference>
<keyword evidence="8 13" id="KW-0175">Coiled coil</keyword>
<feature type="domain" description="Dynein heavy chain C-terminal" evidence="22">
    <location>
        <begin position="2020"/>
        <end position="2319"/>
    </location>
</feature>
<dbReference type="GO" id="GO:0045505">
    <property type="term" value="F:dynein intermediate chain binding"/>
    <property type="evidence" value="ECO:0007669"/>
    <property type="project" value="InterPro"/>
</dbReference>
<dbReference type="PANTHER" id="PTHR45703">
    <property type="entry name" value="DYNEIN HEAVY CHAIN"/>
    <property type="match status" value="1"/>
</dbReference>
<feature type="coiled-coil region" evidence="13">
    <location>
        <begin position="1309"/>
        <end position="1350"/>
    </location>
</feature>
<evidence type="ECO:0000256" key="9">
    <source>
        <dbReference type="ARBA" id="ARBA00023069"/>
    </source>
</evidence>
<evidence type="ECO:0000259" key="21">
    <source>
        <dbReference type="Pfam" id="PF18198"/>
    </source>
</evidence>
<dbReference type="InterPro" id="IPR024743">
    <property type="entry name" value="Dynein_HC_stalk"/>
</dbReference>
<feature type="domain" description="Dynein heavy chain AAA lid" evidence="21">
    <location>
        <begin position="1877"/>
        <end position="2013"/>
    </location>
</feature>
<dbReference type="FunFam" id="1.10.8.720:FF:000002">
    <property type="entry name" value="Dynein heavy chain 9, axonemal"/>
    <property type="match status" value="1"/>
</dbReference>
<dbReference type="Pfam" id="PF03028">
    <property type="entry name" value="Dynein_heavy"/>
    <property type="match status" value="1"/>
</dbReference>
<dbReference type="FunFam" id="3.40.50.300:FF:001810">
    <property type="entry name" value="Cytoplasmic dynein 2 heavy chain 1"/>
    <property type="match status" value="1"/>
</dbReference>
<evidence type="ECO:0000259" key="18">
    <source>
        <dbReference type="Pfam" id="PF12781"/>
    </source>
</evidence>
<dbReference type="FunFam" id="1.20.920.30:FF:000003">
    <property type="entry name" value="Dynein axonemal heavy chain 17"/>
    <property type="match status" value="1"/>
</dbReference>
<keyword evidence="7" id="KW-0243">Dynein</keyword>
<dbReference type="Pfam" id="PF12781">
    <property type="entry name" value="AAA_9"/>
    <property type="match status" value="1"/>
</dbReference>
<evidence type="ECO:0000259" key="17">
    <source>
        <dbReference type="Pfam" id="PF12780"/>
    </source>
</evidence>
<dbReference type="GO" id="GO:0005874">
    <property type="term" value="C:microtubule"/>
    <property type="evidence" value="ECO:0007669"/>
    <property type="project" value="UniProtKB-KW"/>
</dbReference>
<dbReference type="InterPro" id="IPR035699">
    <property type="entry name" value="AAA_6"/>
</dbReference>
<dbReference type="Gene3D" id="1.20.920.30">
    <property type="match status" value="1"/>
</dbReference>
<dbReference type="Pfam" id="PF12780">
    <property type="entry name" value="AAA_8"/>
    <property type="match status" value="1"/>
</dbReference>
<dbReference type="EMBL" id="KQ461187">
    <property type="protein sequence ID" value="KPJ07329.1"/>
    <property type="molecule type" value="Genomic_DNA"/>
</dbReference>
<comment type="similarity">
    <text evidence="2">Belongs to the dynein heavy chain family.</text>
</comment>
<evidence type="ECO:0000256" key="5">
    <source>
        <dbReference type="ARBA" id="ARBA00022741"/>
    </source>
</evidence>
<dbReference type="FunFam" id="1.10.472.130:FF:000001">
    <property type="entry name" value="Dynein, axonemal, heavy chain 9"/>
    <property type="match status" value="1"/>
</dbReference>
<feature type="domain" description="Dynein heavy chain ATP-binding dynein motor region" evidence="18">
    <location>
        <begin position="1434"/>
        <end position="1519"/>
    </location>
</feature>
<dbReference type="InterPro" id="IPR024317">
    <property type="entry name" value="Dynein_heavy_chain_D4_dom"/>
</dbReference>
<dbReference type="GO" id="GO:0008569">
    <property type="term" value="F:minus-end-directed microtubule motor activity"/>
    <property type="evidence" value="ECO:0007669"/>
    <property type="project" value="InterPro"/>
</dbReference>
<dbReference type="FunFam" id="1.10.8.710:FF:000002">
    <property type="entry name" value="dynein heavy chain 17, axonemal"/>
    <property type="match status" value="1"/>
</dbReference>
<reference evidence="23 24" key="1">
    <citation type="journal article" date="2015" name="Nat. Commun.">
        <title>Outbred genome sequencing and CRISPR/Cas9 gene editing in butterflies.</title>
        <authorList>
            <person name="Li X."/>
            <person name="Fan D."/>
            <person name="Zhang W."/>
            <person name="Liu G."/>
            <person name="Zhang L."/>
            <person name="Zhao L."/>
            <person name="Fang X."/>
            <person name="Chen L."/>
            <person name="Dong Y."/>
            <person name="Chen Y."/>
            <person name="Ding Y."/>
            <person name="Zhao R."/>
            <person name="Feng M."/>
            <person name="Zhu Y."/>
            <person name="Feng Y."/>
            <person name="Jiang X."/>
            <person name="Zhu D."/>
            <person name="Xiang H."/>
            <person name="Feng X."/>
            <person name="Li S."/>
            <person name="Wang J."/>
            <person name="Zhang G."/>
            <person name="Kronforst M.R."/>
            <person name="Wang W."/>
        </authorList>
    </citation>
    <scope>NUCLEOTIDE SEQUENCE [LARGE SCALE GENOMIC DNA]</scope>
    <source>
        <strain evidence="23">Ya'a_city_454_Pm</strain>
        <tissue evidence="23">Whole body</tissue>
    </source>
</reference>
<dbReference type="Gene3D" id="1.20.1270.280">
    <property type="match status" value="1"/>
</dbReference>
<dbReference type="FunFam" id="3.40.50.300:FF:000411">
    <property type="entry name" value="dynein heavy chain 17, axonemal"/>
    <property type="match status" value="1"/>
</dbReference>
<comment type="subcellular location">
    <subcellularLocation>
        <location evidence="1">Cytoplasm</location>
        <location evidence="1">Cytoskeleton</location>
        <location evidence="1">Cilium axoneme</location>
    </subcellularLocation>
</comment>
<dbReference type="Gene3D" id="1.10.472.130">
    <property type="match status" value="1"/>
</dbReference>
<dbReference type="Gene3D" id="1.20.920.20">
    <property type="match status" value="1"/>
</dbReference>
<dbReference type="InterPro" id="IPR027417">
    <property type="entry name" value="P-loop_NTPase"/>
</dbReference>
<dbReference type="InterPro" id="IPR041658">
    <property type="entry name" value="AAA_lid_11"/>
</dbReference>
<dbReference type="STRING" id="76193.A0A0N1ID47"/>
<dbReference type="FunFam" id="3.40.50.300:FF:000667">
    <property type="entry name" value="Dynein axonemal heavy chain 11"/>
    <property type="match status" value="1"/>
</dbReference>
<dbReference type="Gene3D" id="1.10.8.1220">
    <property type="match status" value="1"/>
</dbReference>
<dbReference type="Gene3D" id="1.10.8.710">
    <property type="match status" value="1"/>
</dbReference>
<evidence type="ECO:0000256" key="12">
    <source>
        <dbReference type="ARBA" id="ARBA00023273"/>
    </source>
</evidence>
<dbReference type="InParanoid" id="A0A0N1ID47"/>
<evidence type="ECO:0000256" key="2">
    <source>
        <dbReference type="ARBA" id="ARBA00008887"/>
    </source>
</evidence>
<keyword evidence="6" id="KW-0067">ATP-binding</keyword>
<dbReference type="InterPro" id="IPR041466">
    <property type="entry name" value="Dynein_AAA5_ext"/>
</dbReference>
<evidence type="ECO:0000259" key="19">
    <source>
        <dbReference type="Pfam" id="PF17852"/>
    </source>
</evidence>
<dbReference type="InterPro" id="IPR026983">
    <property type="entry name" value="DHC"/>
</dbReference>
<dbReference type="InterPro" id="IPR041589">
    <property type="entry name" value="DNAH3_AAA_lid_1"/>
</dbReference>
<dbReference type="Gene3D" id="3.40.50.300">
    <property type="entry name" value="P-loop containing nucleotide triphosphate hydrolases"/>
    <property type="match status" value="6"/>
</dbReference>
<evidence type="ECO:0000256" key="6">
    <source>
        <dbReference type="ARBA" id="ARBA00022840"/>
    </source>
</evidence>
<dbReference type="FunFam" id="1.20.1270.280:FF:000003">
    <property type="entry name" value="Dynein axonemal heavy chain 17"/>
    <property type="match status" value="1"/>
</dbReference>
<dbReference type="GO" id="GO:0005930">
    <property type="term" value="C:axoneme"/>
    <property type="evidence" value="ECO:0007669"/>
    <property type="project" value="UniProtKB-SubCell"/>
</dbReference>
<evidence type="ECO:0000256" key="4">
    <source>
        <dbReference type="ARBA" id="ARBA00022701"/>
    </source>
</evidence>
<evidence type="ECO:0000256" key="1">
    <source>
        <dbReference type="ARBA" id="ARBA00004430"/>
    </source>
</evidence>
<dbReference type="InterPro" id="IPR004273">
    <property type="entry name" value="Dynein_heavy_D6_P-loop"/>
</dbReference>
<dbReference type="Pfam" id="PF17852">
    <property type="entry name" value="Dynein_AAA_lid"/>
    <property type="match status" value="1"/>
</dbReference>
<evidence type="ECO:0000259" key="14">
    <source>
        <dbReference type="Pfam" id="PF03028"/>
    </source>
</evidence>
<evidence type="ECO:0000259" key="15">
    <source>
        <dbReference type="Pfam" id="PF12774"/>
    </source>
</evidence>
<evidence type="ECO:0000256" key="8">
    <source>
        <dbReference type="ARBA" id="ARBA00023054"/>
    </source>
</evidence>
<keyword evidence="11" id="KW-0206">Cytoskeleton</keyword>
<feature type="domain" description="Dynein heavy chain region D6 P-loop" evidence="14">
    <location>
        <begin position="1725"/>
        <end position="1845"/>
    </location>
</feature>
<dbReference type="GO" id="GO:0030286">
    <property type="term" value="C:dynein complex"/>
    <property type="evidence" value="ECO:0007669"/>
    <property type="project" value="UniProtKB-KW"/>
</dbReference>
<organism evidence="23 24">
    <name type="scientific">Papilio machaon</name>
    <name type="common">Old World swallowtail butterfly</name>
    <dbReference type="NCBI Taxonomy" id="76193"/>
    <lineage>
        <taxon>Eukaryota</taxon>
        <taxon>Metazoa</taxon>
        <taxon>Ecdysozoa</taxon>
        <taxon>Arthropoda</taxon>
        <taxon>Hexapoda</taxon>
        <taxon>Insecta</taxon>
        <taxon>Pterygota</taxon>
        <taxon>Neoptera</taxon>
        <taxon>Endopterygota</taxon>
        <taxon>Lepidoptera</taxon>
        <taxon>Glossata</taxon>
        <taxon>Ditrysia</taxon>
        <taxon>Papilionoidea</taxon>
        <taxon>Papilionidae</taxon>
        <taxon>Papilioninae</taxon>
        <taxon>Papilio</taxon>
    </lineage>
</organism>
<keyword evidence="9" id="KW-0969">Cilium</keyword>
<evidence type="ECO:0000313" key="23">
    <source>
        <dbReference type="EMBL" id="KPJ07329.1"/>
    </source>
</evidence>
<keyword evidence="3" id="KW-0963">Cytoplasm</keyword>
<feature type="domain" description="Dynein heavy chain coiled coil stalk" evidence="16">
    <location>
        <begin position="1088"/>
        <end position="1379"/>
    </location>
</feature>
<evidence type="ECO:0000256" key="3">
    <source>
        <dbReference type="ARBA" id="ARBA00022490"/>
    </source>
</evidence>
<feature type="domain" description="Dynein heavy chain hydrolytic ATP-binding dynein motor region" evidence="15">
    <location>
        <begin position="1"/>
        <end position="187"/>
    </location>
</feature>
<dbReference type="Pfam" id="PF17857">
    <property type="entry name" value="AAA_lid_1"/>
    <property type="match status" value="1"/>
</dbReference>